<protein>
    <recommendedName>
        <fullName evidence="3">CutA1 divalent ion tolerance protein</fullName>
    </recommendedName>
</protein>
<proteinExistence type="predicted"/>
<organism evidence="1 2">
    <name type="scientific">Candidatus Roizmanbacteria bacterium GW2011_GWB1_40_7</name>
    <dbReference type="NCBI Taxonomy" id="1618482"/>
    <lineage>
        <taxon>Bacteria</taxon>
        <taxon>Candidatus Roizmaniibacteriota</taxon>
    </lineage>
</organism>
<dbReference type="EMBL" id="LBZM01000009">
    <property type="protein sequence ID" value="KKR72228.1"/>
    <property type="molecule type" value="Genomic_DNA"/>
</dbReference>
<name>A0A0G0T5F2_9BACT</name>
<dbReference type="AlphaFoldDB" id="A0A0G0T5F2"/>
<evidence type="ECO:0000313" key="1">
    <source>
        <dbReference type="EMBL" id="KKR72228.1"/>
    </source>
</evidence>
<comment type="caution">
    <text evidence="1">The sequence shown here is derived from an EMBL/GenBank/DDBJ whole genome shotgun (WGS) entry which is preliminary data.</text>
</comment>
<sequence>MSKYLQVYISAENKDQADTILNSLLDKKFVPGGLLLNAPARFWWRGEITDISNR</sequence>
<reference evidence="1 2" key="1">
    <citation type="journal article" date="2015" name="Nature">
        <title>rRNA introns, odd ribosomes, and small enigmatic genomes across a large radiation of phyla.</title>
        <authorList>
            <person name="Brown C.T."/>
            <person name="Hug L.A."/>
            <person name="Thomas B.C."/>
            <person name="Sharon I."/>
            <person name="Castelle C.J."/>
            <person name="Singh A."/>
            <person name="Wilkins M.J."/>
            <person name="Williams K.H."/>
            <person name="Banfield J.F."/>
        </authorList>
    </citation>
    <scope>NUCLEOTIDE SEQUENCE [LARGE SCALE GENOMIC DNA]</scope>
</reference>
<evidence type="ECO:0008006" key="3">
    <source>
        <dbReference type="Google" id="ProtNLM"/>
    </source>
</evidence>
<dbReference type="Proteomes" id="UP000034664">
    <property type="component" value="Unassembled WGS sequence"/>
</dbReference>
<dbReference type="InterPro" id="IPR011322">
    <property type="entry name" value="N-reg_PII-like_a/b"/>
</dbReference>
<gene>
    <name evidence="1" type="ORF">UU14_C0009G0009</name>
</gene>
<accession>A0A0G0T5F2</accession>
<dbReference type="SUPFAM" id="SSF54913">
    <property type="entry name" value="GlnB-like"/>
    <property type="match status" value="1"/>
</dbReference>
<evidence type="ECO:0000313" key="2">
    <source>
        <dbReference type="Proteomes" id="UP000034664"/>
    </source>
</evidence>